<sequence length="72" mass="7680">MKLALVGSLVAASLLVGCNESGMSASKRPDVAPYMGADNGFMAKGWKPGDQASWSAEITKRNQSQSEYSRIK</sequence>
<protein>
    <recommendedName>
        <fullName evidence="2">Lipoprotein</fullName>
    </recommendedName>
</protein>
<evidence type="ECO:0008006" key="2">
    <source>
        <dbReference type="Google" id="ProtNLM"/>
    </source>
</evidence>
<name>A0AAU8A3M7_9BURK</name>
<dbReference type="PROSITE" id="PS51257">
    <property type="entry name" value="PROKAR_LIPOPROTEIN"/>
    <property type="match status" value="1"/>
</dbReference>
<accession>A0AAU8A3M7</accession>
<gene>
    <name evidence="1" type="ORF">NKE59_03080</name>
</gene>
<dbReference type="AlphaFoldDB" id="A0AAU8A3M7"/>
<dbReference type="RefSeq" id="WP_353439486.1">
    <property type="nucleotide sequence ID" value="NZ_CP099959.1"/>
</dbReference>
<evidence type="ECO:0000313" key="1">
    <source>
        <dbReference type="EMBL" id="XCC58288.1"/>
    </source>
</evidence>
<dbReference type="EMBL" id="CP099959">
    <property type="protein sequence ID" value="XCC58288.1"/>
    <property type="molecule type" value="Genomic_DNA"/>
</dbReference>
<organism evidence="1">
    <name type="scientific">Polynucleobacter sp. UK-FUSCHL-C3</name>
    <dbReference type="NCBI Taxonomy" id="2955208"/>
    <lineage>
        <taxon>Bacteria</taxon>
        <taxon>Pseudomonadati</taxon>
        <taxon>Pseudomonadota</taxon>
        <taxon>Betaproteobacteria</taxon>
        <taxon>Burkholderiales</taxon>
        <taxon>Burkholderiaceae</taxon>
        <taxon>Polynucleobacter</taxon>
    </lineage>
</organism>
<proteinExistence type="predicted"/>
<reference evidence="1" key="1">
    <citation type="submission" date="2022-06" db="EMBL/GenBank/DDBJ databases">
        <title>New Polynucleobacter species.</title>
        <authorList>
            <person name="Hahn M.W."/>
        </authorList>
    </citation>
    <scope>NUCLEOTIDE SEQUENCE</scope>
    <source>
        <strain evidence="1">UK-FUSCHL-C3</strain>
    </source>
</reference>